<sequence>MNFLSARWEHLLLANYVVEPEVLQPFVPEGTKLDAFDGQVYVSLVAFLFNRMSIAGIPIPFHQSFEEVNLRFYVAPDKDPSIRAVTFIKEIVPKASIPFISNTLFHENYVTLPMDHCNEDKHHSYSWMNKVKNSISGTIESELTLPANNSISEFITEHYWGYAKAPNYTLEYEVRHPQWNCCEVTQYEINVDYATNYGKEFSFLNDQQPHNVLYAQGSPVSVLYPSRLQKPK</sequence>
<dbReference type="PANTHER" id="PTHR39186">
    <property type="entry name" value="DUF2071 FAMILY PROTEIN"/>
    <property type="match status" value="1"/>
</dbReference>
<proteinExistence type="predicted"/>
<keyword evidence="2" id="KW-1185">Reference proteome</keyword>
<evidence type="ECO:0000313" key="1">
    <source>
        <dbReference type="EMBL" id="TWT62888.1"/>
    </source>
</evidence>
<gene>
    <name evidence="1" type="ORF">Pan54_36340</name>
</gene>
<name>A0A5C5XJI2_9PLAN</name>
<dbReference type="OrthoDB" id="150993at2"/>
<dbReference type="RefSeq" id="WP_146504696.1">
    <property type="nucleotide sequence ID" value="NZ_SJPG01000001.1"/>
</dbReference>
<dbReference type="Proteomes" id="UP000316095">
    <property type="component" value="Unassembled WGS sequence"/>
</dbReference>
<comment type="caution">
    <text evidence="1">The sequence shown here is derived from an EMBL/GenBank/DDBJ whole genome shotgun (WGS) entry which is preliminary data.</text>
</comment>
<dbReference type="PANTHER" id="PTHR39186:SF1">
    <property type="entry name" value="DUF2071 DOMAIN-CONTAINING PROTEIN"/>
    <property type="match status" value="1"/>
</dbReference>
<evidence type="ECO:0008006" key="3">
    <source>
        <dbReference type="Google" id="ProtNLM"/>
    </source>
</evidence>
<dbReference type="AlphaFoldDB" id="A0A5C5XJI2"/>
<dbReference type="Pfam" id="PF09844">
    <property type="entry name" value="DUF2071"/>
    <property type="match status" value="1"/>
</dbReference>
<protein>
    <recommendedName>
        <fullName evidence="3">DUF2071 domain-containing protein</fullName>
    </recommendedName>
</protein>
<dbReference type="InterPro" id="IPR018644">
    <property type="entry name" value="DUF2071"/>
</dbReference>
<evidence type="ECO:0000313" key="2">
    <source>
        <dbReference type="Proteomes" id="UP000316095"/>
    </source>
</evidence>
<accession>A0A5C5XJI2</accession>
<reference evidence="1 2" key="1">
    <citation type="submission" date="2019-02" db="EMBL/GenBank/DDBJ databases">
        <title>Deep-cultivation of Planctomycetes and their phenomic and genomic characterization uncovers novel biology.</title>
        <authorList>
            <person name="Wiegand S."/>
            <person name="Jogler M."/>
            <person name="Boedeker C."/>
            <person name="Pinto D."/>
            <person name="Vollmers J."/>
            <person name="Rivas-Marin E."/>
            <person name="Kohn T."/>
            <person name="Peeters S.H."/>
            <person name="Heuer A."/>
            <person name="Rast P."/>
            <person name="Oberbeckmann S."/>
            <person name="Bunk B."/>
            <person name="Jeske O."/>
            <person name="Meyerdierks A."/>
            <person name="Storesund J.E."/>
            <person name="Kallscheuer N."/>
            <person name="Luecker S."/>
            <person name="Lage O.M."/>
            <person name="Pohl T."/>
            <person name="Merkel B.J."/>
            <person name="Hornburger P."/>
            <person name="Mueller R.-W."/>
            <person name="Bruemmer F."/>
            <person name="Labrenz M."/>
            <person name="Spormann A.M."/>
            <person name="Op Den Camp H."/>
            <person name="Overmann J."/>
            <person name="Amann R."/>
            <person name="Jetten M.S.M."/>
            <person name="Mascher T."/>
            <person name="Medema M.H."/>
            <person name="Devos D.P."/>
            <person name="Kaster A.-K."/>
            <person name="Ovreas L."/>
            <person name="Rohde M."/>
            <person name="Galperin M.Y."/>
            <person name="Jogler C."/>
        </authorList>
    </citation>
    <scope>NUCLEOTIDE SEQUENCE [LARGE SCALE GENOMIC DNA]</scope>
    <source>
        <strain evidence="1 2">Pan54</strain>
    </source>
</reference>
<dbReference type="EMBL" id="SJPG01000001">
    <property type="protein sequence ID" value="TWT62888.1"/>
    <property type="molecule type" value="Genomic_DNA"/>
</dbReference>
<organism evidence="1 2">
    <name type="scientific">Rubinisphaera italica</name>
    <dbReference type="NCBI Taxonomy" id="2527969"/>
    <lineage>
        <taxon>Bacteria</taxon>
        <taxon>Pseudomonadati</taxon>
        <taxon>Planctomycetota</taxon>
        <taxon>Planctomycetia</taxon>
        <taxon>Planctomycetales</taxon>
        <taxon>Planctomycetaceae</taxon>
        <taxon>Rubinisphaera</taxon>
    </lineage>
</organism>